<dbReference type="EMBL" id="JAMDLY010000009">
    <property type="protein sequence ID" value="MCY9529458.1"/>
    <property type="molecule type" value="Genomic_DNA"/>
</dbReference>
<protein>
    <submittedName>
        <fullName evidence="1">Uncharacterized protein</fullName>
    </submittedName>
</protein>
<proteinExistence type="predicted"/>
<accession>A0ABT4EAF3</accession>
<gene>
    <name evidence="1" type="ORF">M5X04_08945</name>
</gene>
<sequence length="138" mass="16557">MEQIALVQYEYEFPNEFTDELVEQIGGIMNIPVDLTKDNKMRHIQDYESETEIIRLIKDPIEPKTFILIKYNKTDWYYAIVIRCREEIHQKIKQVLIGINEQIEEEYGDTPFETIENVINNKDTLLDKFLERHNFSID</sequence>
<dbReference type="Proteomes" id="UP001527090">
    <property type="component" value="Unassembled WGS sequence"/>
</dbReference>
<comment type="caution">
    <text evidence="1">The sequence shown here is derived from an EMBL/GenBank/DDBJ whole genome shotgun (WGS) entry which is preliminary data.</text>
</comment>
<reference evidence="1 2" key="1">
    <citation type="submission" date="2022-05" db="EMBL/GenBank/DDBJ databases">
        <title>Genome Sequencing of Bee-Associated Microbes.</title>
        <authorList>
            <person name="Dunlap C."/>
        </authorList>
    </citation>
    <scope>NUCLEOTIDE SEQUENCE [LARGE SCALE GENOMIC DNA]</scope>
    <source>
        <strain evidence="1 2">NRRL NRS-750</strain>
    </source>
</reference>
<evidence type="ECO:0000313" key="1">
    <source>
        <dbReference type="EMBL" id="MCY9529458.1"/>
    </source>
</evidence>
<organism evidence="1 2">
    <name type="scientific">Paenibacillus alvei</name>
    <name type="common">Bacillus alvei</name>
    <dbReference type="NCBI Taxonomy" id="44250"/>
    <lineage>
        <taxon>Bacteria</taxon>
        <taxon>Bacillati</taxon>
        <taxon>Bacillota</taxon>
        <taxon>Bacilli</taxon>
        <taxon>Bacillales</taxon>
        <taxon>Paenibacillaceae</taxon>
        <taxon>Paenibacillus</taxon>
    </lineage>
</organism>
<evidence type="ECO:0000313" key="2">
    <source>
        <dbReference type="Proteomes" id="UP001527090"/>
    </source>
</evidence>
<keyword evidence="2" id="KW-1185">Reference proteome</keyword>
<name>A0ABT4EAF3_PAEAL</name>
<dbReference type="RefSeq" id="WP_021255417.1">
    <property type="nucleotide sequence ID" value="NZ_JAMDLY010000009.1"/>
</dbReference>